<name>A0A2V5JU48_9BACL</name>
<dbReference type="Pfam" id="PF04238">
    <property type="entry name" value="DUF420"/>
    <property type="match status" value="1"/>
</dbReference>
<dbReference type="PANTHER" id="PTHR37692:SF1">
    <property type="entry name" value="DUF420 DOMAIN-CONTAINING PROTEIN"/>
    <property type="match status" value="1"/>
</dbReference>
<dbReference type="InterPro" id="IPR007352">
    <property type="entry name" value="DUF420"/>
</dbReference>
<sequence>MSILLPTFSTSFIVLSAIMVAFGWAQIAKRNIEKHRKFMMAAAVFATLFFIVYVSRTALLGNTEFGGPHGVKVFYLIFLLFHIVLATVGGIMGLITIRWGLKNELAKHRKIGPITSIVWFCTAITGLTVYLLLYWIYPGGETKPLLDAIF</sequence>
<feature type="transmembrane region" description="Helical" evidence="1">
    <location>
        <begin position="6"/>
        <end position="25"/>
    </location>
</feature>
<comment type="caution">
    <text evidence="2">The sequence shown here is derived from an EMBL/GenBank/DDBJ whole genome shotgun (WGS) entry which is preliminary data.</text>
</comment>
<gene>
    <name evidence="2" type="ORF">DLM86_31410</name>
</gene>
<organism evidence="2 3">
    <name type="scientific">Paenibacillus flagellatus</name>
    <dbReference type="NCBI Taxonomy" id="2211139"/>
    <lineage>
        <taxon>Bacteria</taxon>
        <taxon>Bacillati</taxon>
        <taxon>Bacillota</taxon>
        <taxon>Bacilli</taxon>
        <taxon>Bacillales</taxon>
        <taxon>Paenibacillaceae</taxon>
        <taxon>Paenibacillus</taxon>
    </lineage>
</organism>
<evidence type="ECO:0000256" key="1">
    <source>
        <dbReference type="SAM" id="Phobius"/>
    </source>
</evidence>
<dbReference type="OrthoDB" id="2375575at2"/>
<dbReference type="RefSeq" id="WP_110844165.1">
    <property type="nucleotide sequence ID" value="NZ_QJVJ01000027.1"/>
</dbReference>
<keyword evidence="1" id="KW-1133">Transmembrane helix</keyword>
<feature type="transmembrane region" description="Helical" evidence="1">
    <location>
        <begin position="117"/>
        <end position="137"/>
    </location>
</feature>
<dbReference type="AlphaFoldDB" id="A0A2V5JU48"/>
<keyword evidence="1" id="KW-0812">Transmembrane</keyword>
<accession>A0A2V5JU48</accession>
<feature type="transmembrane region" description="Helical" evidence="1">
    <location>
        <begin position="74"/>
        <end position="97"/>
    </location>
</feature>
<reference evidence="2 3" key="1">
    <citation type="submission" date="2018-05" db="EMBL/GenBank/DDBJ databases">
        <title>Paenibacillus flagellatus sp. nov., isolated from selenium mineral soil.</title>
        <authorList>
            <person name="Dai X."/>
        </authorList>
    </citation>
    <scope>NUCLEOTIDE SEQUENCE [LARGE SCALE GENOMIC DNA]</scope>
    <source>
        <strain evidence="2 3">DXL2</strain>
    </source>
</reference>
<dbReference type="Proteomes" id="UP000247476">
    <property type="component" value="Unassembled WGS sequence"/>
</dbReference>
<protein>
    <submittedName>
        <fullName evidence="2">DUF420 domain-containing protein</fullName>
    </submittedName>
</protein>
<proteinExistence type="predicted"/>
<evidence type="ECO:0000313" key="3">
    <source>
        <dbReference type="Proteomes" id="UP000247476"/>
    </source>
</evidence>
<evidence type="ECO:0000313" key="2">
    <source>
        <dbReference type="EMBL" id="PYI49978.1"/>
    </source>
</evidence>
<dbReference type="EMBL" id="QJVJ01000027">
    <property type="protein sequence ID" value="PYI49978.1"/>
    <property type="molecule type" value="Genomic_DNA"/>
</dbReference>
<keyword evidence="3" id="KW-1185">Reference proteome</keyword>
<keyword evidence="1" id="KW-0472">Membrane</keyword>
<feature type="transmembrane region" description="Helical" evidence="1">
    <location>
        <begin position="37"/>
        <end position="54"/>
    </location>
</feature>
<dbReference type="PANTHER" id="PTHR37692">
    <property type="entry name" value="HYPOTHETICAL MEMBRANE SPANNING PROTEIN"/>
    <property type="match status" value="1"/>
</dbReference>